<dbReference type="AlphaFoldDB" id="A0A0E9TZW1"/>
<protein>
    <submittedName>
        <fullName evidence="1">Uncharacterized protein</fullName>
    </submittedName>
</protein>
<evidence type="ECO:0000313" key="1">
    <source>
        <dbReference type="EMBL" id="JAH59081.1"/>
    </source>
</evidence>
<reference evidence="1" key="1">
    <citation type="submission" date="2014-11" db="EMBL/GenBank/DDBJ databases">
        <authorList>
            <person name="Amaro Gonzalez C."/>
        </authorList>
    </citation>
    <scope>NUCLEOTIDE SEQUENCE</scope>
</reference>
<proteinExistence type="predicted"/>
<sequence>MERGGPCLSGYFGNLER</sequence>
<reference evidence="1" key="2">
    <citation type="journal article" date="2015" name="Fish Shellfish Immunol.">
        <title>Early steps in the European eel (Anguilla anguilla)-Vibrio vulnificus interaction in the gills: Role of the RtxA13 toxin.</title>
        <authorList>
            <person name="Callol A."/>
            <person name="Pajuelo D."/>
            <person name="Ebbesson L."/>
            <person name="Teles M."/>
            <person name="MacKenzie S."/>
            <person name="Amaro C."/>
        </authorList>
    </citation>
    <scope>NUCLEOTIDE SEQUENCE</scope>
</reference>
<organism evidence="1">
    <name type="scientific">Anguilla anguilla</name>
    <name type="common">European freshwater eel</name>
    <name type="synonym">Muraena anguilla</name>
    <dbReference type="NCBI Taxonomy" id="7936"/>
    <lineage>
        <taxon>Eukaryota</taxon>
        <taxon>Metazoa</taxon>
        <taxon>Chordata</taxon>
        <taxon>Craniata</taxon>
        <taxon>Vertebrata</taxon>
        <taxon>Euteleostomi</taxon>
        <taxon>Actinopterygii</taxon>
        <taxon>Neopterygii</taxon>
        <taxon>Teleostei</taxon>
        <taxon>Anguilliformes</taxon>
        <taxon>Anguillidae</taxon>
        <taxon>Anguilla</taxon>
    </lineage>
</organism>
<name>A0A0E9TZW1_ANGAN</name>
<dbReference type="EMBL" id="GBXM01049496">
    <property type="protein sequence ID" value="JAH59081.1"/>
    <property type="molecule type" value="Transcribed_RNA"/>
</dbReference>
<accession>A0A0E9TZW1</accession>